<evidence type="ECO:0000313" key="2">
    <source>
        <dbReference type="Proteomes" id="UP000256326"/>
    </source>
</evidence>
<organism evidence="1 2">
    <name type="scientific">Epilithonimonas hispanica</name>
    <dbReference type="NCBI Taxonomy" id="358687"/>
    <lineage>
        <taxon>Bacteria</taxon>
        <taxon>Pseudomonadati</taxon>
        <taxon>Bacteroidota</taxon>
        <taxon>Flavobacteriia</taxon>
        <taxon>Flavobacteriales</taxon>
        <taxon>Weeksellaceae</taxon>
        <taxon>Chryseobacterium group</taxon>
        <taxon>Epilithonimonas</taxon>
    </lineage>
</organism>
<dbReference type="AlphaFoldDB" id="A0A3D9D222"/>
<reference evidence="1 2" key="1">
    <citation type="journal article" date="2006" name="Int. J. Syst. Evol. Microbiol.">
        <title>Chryseobacterium hispanicum sp. nov., isolated from the drinking water distribution system of Sevilla, Spain.</title>
        <authorList>
            <person name="Gallego V."/>
            <person name="Garcia M.T."/>
            <person name="Ventosa A."/>
        </authorList>
    </citation>
    <scope>NUCLEOTIDE SEQUENCE [LARGE SCALE GENOMIC DNA]</scope>
    <source>
        <strain evidence="1 2">KCTC 22104</strain>
    </source>
</reference>
<dbReference type="Proteomes" id="UP000256326">
    <property type="component" value="Unassembled WGS sequence"/>
</dbReference>
<evidence type="ECO:0000313" key="1">
    <source>
        <dbReference type="EMBL" id="REC72059.1"/>
    </source>
</evidence>
<keyword evidence="2" id="KW-1185">Reference proteome</keyword>
<comment type="caution">
    <text evidence="1">The sequence shown here is derived from an EMBL/GenBank/DDBJ whole genome shotgun (WGS) entry which is preliminary data.</text>
</comment>
<protein>
    <submittedName>
        <fullName evidence="1">Uncharacterized protein</fullName>
    </submittedName>
</protein>
<proteinExistence type="predicted"/>
<name>A0A3D9D222_9FLAO</name>
<dbReference type="EMBL" id="QNUG01000006">
    <property type="protein sequence ID" value="REC72059.1"/>
    <property type="molecule type" value="Genomic_DNA"/>
</dbReference>
<gene>
    <name evidence="1" type="ORF">DRF58_03665</name>
</gene>
<accession>A0A3D9D222</accession>
<sequence>MTKVRIVIYTNLEFAPKPQKSQKPFVLFWLIKSSKKMMFNAFSFFELLLLKFLMIKINQNQNSPQQNSLDLCK</sequence>